<dbReference type="Pfam" id="PF13412">
    <property type="entry name" value="HTH_24"/>
    <property type="match status" value="1"/>
</dbReference>
<dbReference type="PANTHER" id="PTHR30154">
    <property type="entry name" value="LEUCINE-RESPONSIVE REGULATORY PROTEIN"/>
    <property type="match status" value="1"/>
</dbReference>
<dbReference type="InterPro" id="IPR019885">
    <property type="entry name" value="Tscrpt_reg_HTH_AsnC-type_CS"/>
</dbReference>
<dbReference type="AlphaFoldDB" id="A0A3D8K8H1"/>
<dbReference type="SUPFAM" id="SSF54909">
    <property type="entry name" value="Dimeric alpha+beta barrel"/>
    <property type="match status" value="1"/>
</dbReference>
<keyword evidence="1" id="KW-0805">Transcription regulation</keyword>
<feature type="domain" description="HTH asnC-type" evidence="4">
    <location>
        <begin position="2"/>
        <end position="63"/>
    </location>
</feature>
<accession>A0A3D8K8H1</accession>
<dbReference type="Proteomes" id="UP000256838">
    <property type="component" value="Unassembled WGS sequence"/>
</dbReference>
<sequence length="156" mass="17792">MLDNFDIKLLGEIQQDAQTSQSELATRVNLSPAAVNRRLRKMAAEGVIDRYTAIVAPEKVGYPLTVICTIEVESEQIDVLDVMKRSFELCPQIQQCYYVAGEWDFVLIFSVRHMDEFNLLTRKLFFSNDNVKRFKTLVSMNRVKVGLQVPVAASDE</sequence>
<dbReference type="RefSeq" id="WP_115532207.1">
    <property type="nucleotide sequence ID" value="NZ_QRGA01000001.1"/>
</dbReference>
<dbReference type="OrthoDB" id="8590699at2"/>
<protein>
    <submittedName>
        <fullName evidence="5">Lrp/AsnC family transcriptional regulator</fullName>
    </submittedName>
</protein>
<dbReference type="InterPro" id="IPR019888">
    <property type="entry name" value="Tscrpt_reg_AsnC-like"/>
</dbReference>
<proteinExistence type="predicted"/>
<gene>
    <name evidence="5" type="ORF">DWV00_01325</name>
</gene>
<dbReference type="GO" id="GO:0043200">
    <property type="term" value="P:response to amino acid"/>
    <property type="evidence" value="ECO:0007669"/>
    <property type="project" value="TreeGrafter"/>
</dbReference>
<dbReference type="InterPro" id="IPR011991">
    <property type="entry name" value="ArsR-like_HTH"/>
</dbReference>
<dbReference type="PROSITE" id="PS00519">
    <property type="entry name" value="HTH_ASNC_1"/>
    <property type="match status" value="1"/>
</dbReference>
<dbReference type="Pfam" id="PF01037">
    <property type="entry name" value="AsnC_trans_reg"/>
    <property type="match status" value="1"/>
</dbReference>
<organism evidence="5 6">
    <name type="scientific">Trinickia dinghuensis</name>
    <dbReference type="NCBI Taxonomy" id="2291023"/>
    <lineage>
        <taxon>Bacteria</taxon>
        <taxon>Pseudomonadati</taxon>
        <taxon>Pseudomonadota</taxon>
        <taxon>Betaproteobacteria</taxon>
        <taxon>Burkholderiales</taxon>
        <taxon>Burkholderiaceae</taxon>
        <taxon>Trinickia</taxon>
    </lineage>
</organism>
<comment type="caution">
    <text evidence="5">The sequence shown here is derived from an EMBL/GenBank/DDBJ whole genome shotgun (WGS) entry which is preliminary data.</text>
</comment>
<keyword evidence="6" id="KW-1185">Reference proteome</keyword>
<dbReference type="GO" id="GO:0006355">
    <property type="term" value="P:regulation of DNA-templated transcription"/>
    <property type="evidence" value="ECO:0007669"/>
    <property type="project" value="UniProtKB-ARBA"/>
</dbReference>
<dbReference type="CDD" id="cd00090">
    <property type="entry name" value="HTH_ARSR"/>
    <property type="match status" value="1"/>
</dbReference>
<evidence type="ECO:0000256" key="3">
    <source>
        <dbReference type="ARBA" id="ARBA00023163"/>
    </source>
</evidence>
<dbReference type="GO" id="GO:0043565">
    <property type="term" value="F:sequence-specific DNA binding"/>
    <property type="evidence" value="ECO:0007669"/>
    <property type="project" value="InterPro"/>
</dbReference>
<dbReference type="EMBL" id="QRGA01000001">
    <property type="protein sequence ID" value="RDV00942.1"/>
    <property type="molecule type" value="Genomic_DNA"/>
</dbReference>
<dbReference type="PRINTS" id="PR00033">
    <property type="entry name" value="HTHASNC"/>
</dbReference>
<dbReference type="Gene3D" id="3.30.70.920">
    <property type="match status" value="1"/>
</dbReference>
<dbReference type="PANTHER" id="PTHR30154:SF34">
    <property type="entry name" value="TRANSCRIPTIONAL REGULATOR AZLB"/>
    <property type="match status" value="1"/>
</dbReference>
<name>A0A3D8K8H1_9BURK</name>
<dbReference type="Gene3D" id="1.10.10.10">
    <property type="entry name" value="Winged helix-like DNA-binding domain superfamily/Winged helix DNA-binding domain"/>
    <property type="match status" value="1"/>
</dbReference>
<evidence type="ECO:0000259" key="4">
    <source>
        <dbReference type="PROSITE" id="PS50956"/>
    </source>
</evidence>
<dbReference type="GO" id="GO:0005829">
    <property type="term" value="C:cytosol"/>
    <property type="evidence" value="ECO:0007669"/>
    <property type="project" value="TreeGrafter"/>
</dbReference>
<dbReference type="PROSITE" id="PS50956">
    <property type="entry name" value="HTH_ASNC_2"/>
    <property type="match status" value="1"/>
</dbReference>
<evidence type="ECO:0000313" key="5">
    <source>
        <dbReference type="EMBL" id="RDV00942.1"/>
    </source>
</evidence>
<keyword evidence="3" id="KW-0804">Transcription</keyword>
<dbReference type="InterPro" id="IPR011008">
    <property type="entry name" value="Dimeric_a/b-barrel"/>
</dbReference>
<evidence type="ECO:0000256" key="2">
    <source>
        <dbReference type="ARBA" id="ARBA00023125"/>
    </source>
</evidence>
<dbReference type="InterPro" id="IPR036388">
    <property type="entry name" value="WH-like_DNA-bd_sf"/>
</dbReference>
<dbReference type="InterPro" id="IPR019887">
    <property type="entry name" value="Tscrpt_reg_AsnC/Lrp_C"/>
</dbReference>
<dbReference type="SMART" id="SM00344">
    <property type="entry name" value="HTH_ASNC"/>
    <property type="match status" value="1"/>
</dbReference>
<dbReference type="SUPFAM" id="SSF46785">
    <property type="entry name" value="Winged helix' DNA-binding domain"/>
    <property type="match status" value="1"/>
</dbReference>
<dbReference type="InterPro" id="IPR036390">
    <property type="entry name" value="WH_DNA-bd_sf"/>
</dbReference>
<dbReference type="InterPro" id="IPR000485">
    <property type="entry name" value="AsnC-type_HTH_dom"/>
</dbReference>
<evidence type="ECO:0000256" key="1">
    <source>
        <dbReference type="ARBA" id="ARBA00023015"/>
    </source>
</evidence>
<evidence type="ECO:0000313" key="6">
    <source>
        <dbReference type="Proteomes" id="UP000256838"/>
    </source>
</evidence>
<reference evidence="5 6" key="1">
    <citation type="submission" date="2018-08" db="EMBL/GenBank/DDBJ databases">
        <title>Paraburkholderia sp. DHOM06 isolated from forest soil.</title>
        <authorList>
            <person name="Gao Z.-H."/>
            <person name="Qiu L.-H."/>
        </authorList>
    </citation>
    <scope>NUCLEOTIDE SEQUENCE [LARGE SCALE GENOMIC DNA]</scope>
    <source>
        <strain evidence="5 6">DHOM06</strain>
    </source>
</reference>
<keyword evidence="2" id="KW-0238">DNA-binding</keyword>